<evidence type="ECO:0000313" key="6">
    <source>
        <dbReference type="Proteomes" id="UP001336835"/>
    </source>
</evidence>
<dbReference type="Pfam" id="PF20240">
    <property type="entry name" value="DUF6597"/>
    <property type="match status" value="1"/>
</dbReference>
<dbReference type="PROSITE" id="PS00041">
    <property type="entry name" value="HTH_ARAC_FAMILY_1"/>
    <property type="match status" value="1"/>
</dbReference>
<dbReference type="InterPro" id="IPR018062">
    <property type="entry name" value="HTH_AraC-typ_CS"/>
</dbReference>
<name>A0ABU7I2V0_9SPHI</name>
<reference evidence="5 6" key="1">
    <citation type="submission" date="2024-01" db="EMBL/GenBank/DDBJ databases">
        <title>Pedobacter sp. nov., isolated from fresh soil.</title>
        <authorList>
            <person name="Le N.T.T."/>
        </authorList>
    </citation>
    <scope>NUCLEOTIDE SEQUENCE [LARGE SCALE GENOMIC DNA]</scope>
    <source>
        <strain evidence="5 6">KR3-3</strain>
    </source>
</reference>
<dbReference type="SMART" id="SM00342">
    <property type="entry name" value="HTH_ARAC"/>
    <property type="match status" value="1"/>
</dbReference>
<dbReference type="InterPro" id="IPR046532">
    <property type="entry name" value="DUF6597"/>
</dbReference>
<dbReference type="PROSITE" id="PS01124">
    <property type="entry name" value="HTH_ARAC_FAMILY_2"/>
    <property type="match status" value="1"/>
</dbReference>
<keyword evidence="2" id="KW-0238">DNA-binding</keyword>
<evidence type="ECO:0000256" key="2">
    <source>
        <dbReference type="ARBA" id="ARBA00023125"/>
    </source>
</evidence>
<dbReference type="Pfam" id="PF12833">
    <property type="entry name" value="HTH_18"/>
    <property type="match status" value="1"/>
</dbReference>
<feature type="domain" description="HTH araC/xylS-type" evidence="4">
    <location>
        <begin position="158"/>
        <end position="259"/>
    </location>
</feature>
<accession>A0ABU7I2V0</accession>
<gene>
    <name evidence="5" type="ORF">VRU48_01620</name>
</gene>
<evidence type="ECO:0000313" key="5">
    <source>
        <dbReference type="EMBL" id="MEE1943785.1"/>
    </source>
</evidence>
<dbReference type="RefSeq" id="WP_330106185.1">
    <property type="nucleotide sequence ID" value="NZ_JAZDQT010000001.1"/>
</dbReference>
<dbReference type="SUPFAM" id="SSF46689">
    <property type="entry name" value="Homeodomain-like"/>
    <property type="match status" value="1"/>
</dbReference>
<dbReference type="Proteomes" id="UP001336835">
    <property type="component" value="Unassembled WGS sequence"/>
</dbReference>
<keyword evidence="3" id="KW-0804">Transcription</keyword>
<dbReference type="InterPro" id="IPR009057">
    <property type="entry name" value="Homeodomain-like_sf"/>
</dbReference>
<evidence type="ECO:0000259" key="4">
    <source>
        <dbReference type="PROSITE" id="PS01124"/>
    </source>
</evidence>
<evidence type="ECO:0000256" key="1">
    <source>
        <dbReference type="ARBA" id="ARBA00023015"/>
    </source>
</evidence>
<comment type="caution">
    <text evidence="5">The sequence shown here is derived from an EMBL/GenBank/DDBJ whole genome shotgun (WGS) entry which is preliminary data.</text>
</comment>
<proteinExistence type="predicted"/>
<keyword evidence="1" id="KW-0805">Transcription regulation</keyword>
<organism evidence="5 6">
    <name type="scientific">Pedobacter albus</name>
    <dbReference type="NCBI Taxonomy" id="3113905"/>
    <lineage>
        <taxon>Bacteria</taxon>
        <taxon>Pseudomonadati</taxon>
        <taxon>Bacteroidota</taxon>
        <taxon>Sphingobacteriia</taxon>
        <taxon>Sphingobacteriales</taxon>
        <taxon>Sphingobacteriaceae</taxon>
        <taxon>Pedobacter</taxon>
    </lineage>
</organism>
<dbReference type="InterPro" id="IPR050204">
    <property type="entry name" value="AraC_XylS_family_regulators"/>
</dbReference>
<protein>
    <submittedName>
        <fullName evidence="5">Helix-turn-helix domain-containing protein</fullName>
    </submittedName>
</protein>
<keyword evidence="6" id="KW-1185">Reference proteome</keyword>
<dbReference type="PANTHER" id="PTHR46796">
    <property type="entry name" value="HTH-TYPE TRANSCRIPTIONAL ACTIVATOR RHAS-RELATED"/>
    <property type="match status" value="1"/>
</dbReference>
<dbReference type="EMBL" id="JAZDQT010000001">
    <property type="protein sequence ID" value="MEE1943785.1"/>
    <property type="molecule type" value="Genomic_DNA"/>
</dbReference>
<dbReference type="PANTHER" id="PTHR46796:SF13">
    <property type="entry name" value="HTH-TYPE TRANSCRIPTIONAL ACTIVATOR RHAS"/>
    <property type="match status" value="1"/>
</dbReference>
<dbReference type="Gene3D" id="1.10.10.60">
    <property type="entry name" value="Homeodomain-like"/>
    <property type="match status" value="1"/>
</dbReference>
<evidence type="ECO:0000256" key="3">
    <source>
        <dbReference type="ARBA" id="ARBA00023163"/>
    </source>
</evidence>
<sequence length="271" mass="30702">MDYQTFEISPELNAFVKCAWTLESPASATEQRQTIVPDGCMEMIFHYGDLYRQYQNEVEFIMQPRCFVFGQITSTLSIAPTGSTGIFALRFNPEGFLPFTHWSAQQLENKAVSLTELFGEAGLQLEKEVLATTSTADRIKLAESFLLQKLQETETVNSLVKSCVNAMLELNGQLSVGQLSEQLNINRRQLERKFATTVGLSPKQLNKIIRLQTALKMLAEKRFDNLTDLAYEAAYYDQAHFIKDFKEFTGLSPKKFYADNLQLSKLFVGTA</sequence>
<dbReference type="InterPro" id="IPR018060">
    <property type="entry name" value="HTH_AraC"/>
</dbReference>